<protein>
    <recommendedName>
        <fullName evidence="2">C2H2-type domain-containing protein</fullName>
    </recommendedName>
</protein>
<sequence length="286" mass="32253">MNFQAAAAFEEACAQQGYGSLEPFDYCEASWEGIPYSGPAAYREASQYSSEPSTPRSYTPESFPPGSYAPGPYTPVSYAPEAYTLPSTQDPGEDWISMTMPSHSESGSPGDVRFFANFANVLAQYSADEGYMRTPSQNQQMAFRGYYNANSVSPDPDTNACQSLSIGSRREPIRRAGARNYKRNRRRSDLGPGRQRIRCNYDDCGLLYADRSSLLKHCKNKHWSQLSCSAACMYPECQSQYWGGTEQQARSNLRIHQRTHKIWPAELVEEKRCMINSEVKSDEKYM</sequence>
<evidence type="ECO:0000313" key="3">
    <source>
        <dbReference type="EMBL" id="KAK6497192.1"/>
    </source>
</evidence>
<dbReference type="AlphaFoldDB" id="A0AAN8N695"/>
<keyword evidence="4" id="KW-1185">Reference proteome</keyword>
<feature type="region of interest" description="Disordered" evidence="1">
    <location>
        <begin position="80"/>
        <end position="106"/>
    </location>
</feature>
<organism evidence="3 4">
    <name type="scientific">Arthrobotrys conoides</name>
    <dbReference type="NCBI Taxonomy" id="74498"/>
    <lineage>
        <taxon>Eukaryota</taxon>
        <taxon>Fungi</taxon>
        <taxon>Dikarya</taxon>
        <taxon>Ascomycota</taxon>
        <taxon>Pezizomycotina</taxon>
        <taxon>Orbiliomycetes</taxon>
        <taxon>Orbiliales</taxon>
        <taxon>Orbiliaceae</taxon>
        <taxon>Arthrobotrys</taxon>
    </lineage>
</organism>
<reference evidence="3 4" key="1">
    <citation type="submission" date="2019-10" db="EMBL/GenBank/DDBJ databases">
        <authorList>
            <person name="Palmer J.M."/>
        </authorList>
    </citation>
    <scope>NUCLEOTIDE SEQUENCE [LARGE SCALE GENOMIC DNA]</scope>
    <source>
        <strain evidence="3 4">TWF506</strain>
    </source>
</reference>
<evidence type="ECO:0000313" key="4">
    <source>
        <dbReference type="Proteomes" id="UP001307849"/>
    </source>
</evidence>
<dbReference type="PROSITE" id="PS00028">
    <property type="entry name" value="ZINC_FINGER_C2H2_1"/>
    <property type="match status" value="1"/>
</dbReference>
<evidence type="ECO:0000256" key="1">
    <source>
        <dbReference type="SAM" id="MobiDB-lite"/>
    </source>
</evidence>
<accession>A0AAN8N695</accession>
<name>A0AAN8N695_9PEZI</name>
<dbReference type="InterPro" id="IPR013087">
    <property type="entry name" value="Znf_C2H2_type"/>
</dbReference>
<feature type="compositionally biased region" description="Polar residues" evidence="1">
    <location>
        <begin position="46"/>
        <end position="60"/>
    </location>
</feature>
<proteinExistence type="predicted"/>
<feature type="region of interest" description="Disordered" evidence="1">
    <location>
        <begin position="44"/>
        <end position="66"/>
    </location>
</feature>
<dbReference type="Gene3D" id="3.30.160.60">
    <property type="entry name" value="Classic Zinc Finger"/>
    <property type="match status" value="1"/>
</dbReference>
<dbReference type="Proteomes" id="UP001307849">
    <property type="component" value="Unassembled WGS sequence"/>
</dbReference>
<gene>
    <name evidence="3" type="ORF">TWF506_004667</name>
</gene>
<dbReference type="EMBL" id="JAVHJM010000015">
    <property type="protein sequence ID" value="KAK6497192.1"/>
    <property type="molecule type" value="Genomic_DNA"/>
</dbReference>
<comment type="caution">
    <text evidence="3">The sequence shown here is derived from an EMBL/GenBank/DDBJ whole genome shotgun (WGS) entry which is preliminary data.</text>
</comment>
<feature type="domain" description="C2H2-type" evidence="2">
    <location>
        <begin position="199"/>
        <end position="222"/>
    </location>
</feature>
<evidence type="ECO:0000259" key="2">
    <source>
        <dbReference type="PROSITE" id="PS00028"/>
    </source>
</evidence>